<dbReference type="AlphaFoldDB" id="A0A430QBR5"/>
<protein>
    <submittedName>
        <fullName evidence="2">Uncharacterized protein</fullName>
    </submittedName>
</protein>
<feature type="non-terminal residue" evidence="2">
    <location>
        <position position="1"/>
    </location>
</feature>
<evidence type="ECO:0000256" key="1">
    <source>
        <dbReference type="SAM" id="MobiDB-lite"/>
    </source>
</evidence>
<dbReference type="Proteomes" id="UP000290809">
    <property type="component" value="Unassembled WGS sequence"/>
</dbReference>
<name>A0A430QBR5_SCHBO</name>
<feature type="region of interest" description="Disordered" evidence="1">
    <location>
        <begin position="407"/>
        <end position="508"/>
    </location>
</feature>
<comment type="caution">
    <text evidence="2">The sequence shown here is derived from an EMBL/GenBank/DDBJ whole genome shotgun (WGS) entry which is preliminary data.</text>
</comment>
<proteinExistence type="predicted"/>
<evidence type="ECO:0000313" key="2">
    <source>
        <dbReference type="EMBL" id="RTG85074.1"/>
    </source>
</evidence>
<gene>
    <name evidence="2" type="ORF">DC041_0004866</name>
</gene>
<sequence length="508" mass="57044">ACERTVRCMASCNTNGLLKYYADVILNGDNLISLTQPHNSFDNNDSTERKYTNIMAPRTDPSFVSMPVQVNGTSDAIKNDSTMGNEAEQSVSSEQVSSDKSQSYLATDNETIIPSSQSDHISTKLQNQTVCDKLIDYERTLQNHSLLTQRLSVCSQRLFHNRTRALSLLTRLLACNSSVSQDELLSSDSLPSIISPNLTYEDTESSTDDEAEMKKALSSSKQSWLYTRSVTHSNWHWLCTEIKHAEKCLQNLYMLKNNSDQEKLSQYQSNSNNIENDAEVSCSRTSPYINTKRKRHTYHNLSSPKCASVIQELRKHSLSDPHIKCSCIPPFIGPCILCCGSEPSTSHTELANKSDERDLLMSAHSLCSHIHPKLSIPGDVQLGLRLESRLAAYSSVHFRPHKATVHRVQPWDKPNCLQPLEPINRHTPNTSKLSTQSNQPTVKPPKCPPSQTRNSHLRKRRLLSSKNSRTYPLSSAHSVTLPPKNPRSVQNSNNNTNNNNNNNKTEEQ</sequence>
<keyword evidence="3" id="KW-1185">Reference proteome</keyword>
<feature type="compositionally biased region" description="Polar residues" evidence="1">
    <location>
        <begin position="426"/>
        <end position="441"/>
    </location>
</feature>
<organism evidence="2 3">
    <name type="scientific">Schistosoma bovis</name>
    <name type="common">Blood fluke</name>
    <dbReference type="NCBI Taxonomy" id="6184"/>
    <lineage>
        <taxon>Eukaryota</taxon>
        <taxon>Metazoa</taxon>
        <taxon>Spiralia</taxon>
        <taxon>Lophotrochozoa</taxon>
        <taxon>Platyhelminthes</taxon>
        <taxon>Trematoda</taxon>
        <taxon>Digenea</taxon>
        <taxon>Strigeidida</taxon>
        <taxon>Schistosomatoidea</taxon>
        <taxon>Schistosomatidae</taxon>
        <taxon>Schistosoma</taxon>
    </lineage>
</organism>
<accession>A0A430QBR5</accession>
<dbReference type="EMBL" id="QMKO01002043">
    <property type="protein sequence ID" value="RTG85074.1"/>
    <property type="molecule type" value="Genomic_DNA"/>
</dbReference>
<feature type="compositionally biased region" description="Low complexity" evidence="1">
    <location>
        <begin position="491"/>
        <end position="508"/>
    </location>
</feature>
<reference evidence="2 3" key="1">
    <citation type="journal article" date="2019" name="PLoS Pathog.">
        <title>Genome sequence of the bovine parasite Schistosoma bovis Tanzania.</title>
        <authorList>
            <person name="Oey H."/>
            <person name="Zakrzewski M."/>
            <person name="Gobert G."/>
            <person name="Gravermann K."/>
            <person name="Stoye J."/>
            <person name="Jones M."/>
            <person name="Mcmanus D."/>
            <person name="Krause L."/>
        </authorList>
    </citation>
    <scope>NUCLEOTIDE SEQUENCE [LARGE SCALE GENOMIC DNA]</scope>
    <source>
        <strain evidence="2 3">TAN1997</strain>
    </source>
</reference>
<evidence type="ECO:0000313" key="3">
    <source>
        <dbReference type="Proteomes" id="UP000290809"/>
    </source>
</evidence>